<proteinExistence type="predicted"/>
<accession>A0A1N6ZJC3</accession>
<dbReference type="InterPro" id="IPR034660">
    <property type="entry name" value="DinB/YfiT-like"/>
</dbReference>
<dbReference type="NCBIfam" id="TIGR03083">
    <property type="entry name" value="maleylpyruvate isomerase family mycothiol-dependent enzyme"/>
    <property type="match status" value="1"/>
</dbReference>
<dbReference type="Proteomes" id="UP000186096">
    <property type="component" value="Unassembled WGS sequence"/>
</dbReference>
<name>A0A1N6ZJC3_9ACTN</name>
<reference evidence="3" key="1">
    <citation type="submission" date="2017-01" db="EMBL/GenBank/DDBJ databases">
        <authorList>
            <person name="Varghese N."/>
            <person name="Submissions S."/>
        </authorList>
    </citation>
    <scope>NUCLEOTIDE SEQUENCE [LARGE SCALE GENOMIC DNA]</scope>
    <source>
        <strain evidence="3">ATCC 12950</strain>
    </source>
</reference>
<dbReference type="GO" id="GO:0046872">
    <property type="term" value="F:metal ion binding"/>
    <property type="evidence" value="ECO:0007669"/>
    <property type="project" value="InterPro"/>
</dbReference>
<dbReference type="SUPFAM" id="SSF109854">
    <property type="entry name" value="DinB/YfiT-like putative metalloenzymes"/>
    <property type="match status" value="1"/>
</dbReference>
<evidence type="ECO:0000313" key="2">
    <source>
        <dbReference type="EMBL" id="SIR26943.1"/>
    </source>
</evidence>
<feature type="domain" description="Mycothiol-dependent maleylpyruvate isomerase metal-binding" evidence="1">
    <location>
        <begin position="14"/>
        <end position="148"/>
    </location>
</feature>
<dbReference type="RefSeq" id="WP_076434678.1">
    <property type="nucleotide sequence ID" value="NZ_FTNI01000007.1"/>
</dbReference>
<organism evidence="2 3">
    <name type="scientific">Microbispora rosea</name>
    <dbReference type="NCBI Taxonomy" id="58117"/>
    <lineage>
        <taxon>Bacteria</taxon>
        <taxon>Bacillati</taxon>
        <taxon>Actinomycetota</taxon>
        <taxon>Actinomycetes</taxon>
        <taxon>Streptosporangiales</taxon>
        <taxon>Streptosporangiaceae</taxon>
        <taxon>Microbispora</taxon>
    </lineage>
</organism>
<dbReference type="InterPro" id="IPR024344">
    <property type="entry name" value="MDMPI_metal-binding"/>
</dbReference>
<dbReference type="InterPro" id="IPR017517">
    <property type="entry name" value="Maleyloyr_isom"/>
</dbReference>
<sequence>METTQDTARRLAALHAASRSLTALVCGLSEEELKQPSYADGWSIAQVLSHLGSGAEISARLVERGRAGDMTGPTREEMLPVWARWDELPPLAQRAAWREADARHLGLLDSLDATERATVRIPYFAGQIGVPAYLGYRLSEQSVHGWDVTVALDPGATVPDEEARLLWERLNLVTSRFHDRGTLRRLAPARVALELTDLRRTVCLDLGEEPRIRPEEPADPAATVTGTTDAVLRLVYGRNRPGADGVTARGSVALDDLRSLFPGF</sequence>
<protein>
    <submittedName>
        <fullName evidence="2">TIGR03083 family protein</fullName>
    </submittedName>
</protein>
<keyword evidence="3" id="KW-1185">Reference proteome</keyword>
<dbReference type="AlphaFoldDB" id="A0A1N6ZJC3"/>
<dbReference type="Pfam" id="PF11716">
    <property type="entry name" value="MDMPI_N"/>
    <property type="match status" value="1"/>
</dbReference>
<dbReference type="Gene3D" id="1.20.120.450">
    <property type="entry name" value="dinb family like domain"/>
    <property type="match status" value="1"/>
</dbReference>
<dbReference type="EMBL" id="FTNI01000007">
    <property type="protein sequence ID" value="SIR26943.1"/>
    <property type="molecule type" value="Genomic_DNA"/>
</dbReference>
<evidence type="ECO:0000259" key="1">
    <source>
        <dbReference type="Pfam" id="PF11716"/>
    </source>
</evidence>
<evidence type="ECO:0000313" key="3">
    <source>
        <dbReference type="Proteomes" id="UP000186096"/>
    </source>
</evidence>
<dbReference type="OrthoDB" id="3213691at2"/>
<gene>
    <name evidence="2" type="ORF">SAMN05421833_107166</name>
</gene>